<name>A0A3E0U517_9GAMM</name>
<gene>
    <name evidence="4" type="ORF">DXX94_14370</name>
</gene>
<dbReference type="SUPFAM" id="SSF51735">
    <property type="entry name" value="NAD(P)-binding Rossmann-fold domains"/>
    <property type="match status" value="1"/>
</dbReference>
<dbReference type="PRINTS" id="PR00081">
    <property type="entry name" value="GDHRDH"/>
</dbReference>
<dbReference type="InterPro" id="IPR002347">
    <property type="entry name" value="SDR_fam"/>
</dbReference>
<dbReference type="Gene3D" id="3.40.50.720">
    <property type="entry name" value="NAD(P)-binding Rossmann-like Domain"/>
    <property type="match status" value="1"/>
</dbReference>
<dbReference type="CDD" id="cd05374">
    <property type="entry name" value="17beta-HSD-like_SDR_c"/>
    <property type="match status" value="1"/>
</dbReference>
<dbReference type="RefSeq" id="WP_116016926.1">
    <property type="nucleotide sequence ID" value="NZ_QUOT01000001.1"/>
</dbReference>
<evidence type="ECO:0000256" key="1">
    <source>
        <dbReference type="ARBA" id="ARBA00006484"/>
    </source>
</evidence>
<dbReference type="EMBL" id="QUOT01000001">
    <property type="protein sequence ID" value="REL31804.1"/>
    <property type="molecule type" value="Genomic_DNA"/>
</dbReference>
<evidence type="ECO:0000313" key="5">
    <source>
        <dbReference type="Proteomes" id="UP000256899"/>
    </source>
</evidence>
<organism evidence="4 5">
    <name type="scientific">Thalassotalea euphylliae</name>
    <dbReference type="NCBI Taxonomy" id="1655234"/>
    <lineage>
        <taxon>Bacteria</taxon>
        <taxon>Pseudomonadati</taxon>
        <taxon>Pseudomonadota</taxon>
        <taxon>Gammaproteobacteria</taxon>
        <taxon>Alteromonadales</taxon>
        <taxon>Colwelliaceae</taxon>
        <taxon>Thalassotalea</taxon>
    </lineage>
</organism>
<keyword evidence="5" id="KW-1185">Reference proteome</keyword>
<keyword evidence="2" id="KW-0560">Oxidoreductase</keyword>
<dbReference type="PRINTS" id="PR00080">
    <property type="entry name" value="SDRFAMILY"/>
</dbReference>
<dbReference type="Proteomes" id="UP000256899">
    <property type="component" value="Unassembled WGS sequence"/>
</dbReference>
<sequence>MKKILITGAATGFGRETAIALAKRGHQVIAATYDENQAESLTEFSKSQNVELQIIKLDITNPDDVEQVKSFDLDVLINNAGIGEGGALVEVPLERIRNNLETNVIGTIAMIQAAAPKMMAKKKGTIIIVTSLVGRIPLPFLSPYSMTKFALESAGAGLSEELAPFGVNVSMIEPGPYGTGFNEANMEKKFSWMKPDSLYSDHKDYIAEVEQKSVLNMQNDNIQPVIDAMVKAAEHDKPKLRYAVPKWMGLAVNVMRGFGK</sequence>
<evidence type="ECO:0000256" key="3">
    <source>
        <dbReference type="RuleBase" id="RU000363"/>
    </source>
</evidence>
<proteinExistence type="inferred from homology"/>
<evidence type="ECO:0000313" key="4">
    <source>
        <dbReference type="EMBL" id="REL31804.1"/>
    </source>
</evidence>
<evidence type="ECO:0000256" key="2">
    <source>
        <dbReference type="ARBA" id="ARBA00023002"/>
    </source>
</evidence>
<reference evidence="5" key="1">
    <citation type="submission" date="2018-08" db="EMBL/GenBank/DDBJ databases">
        <title>Thalassotalea euphylliae genome.</title>
        <authorList>
            <person name="Summers S."/>
            <person name="Rice S.A."/>
            <person name="Freckelton M.L."/>
            <person name="Nedved B.T."/>
            <person name="Hadfield M.G."/>
        </authorList>
    </citation>
    <scope>NUCLEOTIDE SEQUENCE [LARGE SCALE GENOMIC DNA]</scope>
    <source>
        <strain evidence="5">H3</strain>
    </source>
</reference>
<protein>
    <submittedName>
        <fullName evidence="4">SDR family NAD(P)-dependent oxidoreductase</fullName>
    </submittedName>
</protein>
<accession>A0A3E0U517</accession>
<dbReference type="Pfam" id="PF00106">
    <property type="entry name" value="adh_short"/>
    <property type="match status" value="1"/>
</dbReference>
<dbReference type="PANTHER" id="PTHR44169">
    <property type="entry name" value="NADPH-DEPENDENT 1-ACYLDIHYDROXYACETONE PHOSPHATE REDUCTASE"/>
    <property type="match status" value="1"/>
</dbReference>
<comment type="similarity">
    <text evidence="1 3">Belongs to the short-chain dehydrogenases/reductases (SDR) family.</text>
</comment>
<dbReference type="AlphaFoldDB" id="A0A3E0U517"/>
<comment type="caution">
    <text evidence="4">The sequence shown here is derived from an EMBL/GenBank/DDBJ whole genome shotgun (WGS) entry which is preliminary data.</text>
</comment>
<dbReference type="InterPro" id="IPR036291">
    <property type="entry name" value="NAD(P)-bd_dom_sf"/>
</dbReference>
<dbReference type="GO" id="GO:0016491">
    <property type="term" value="F:oxidoreductase activity"/>
    <property type="evidence" value="ECO:0007669"/>
    <property type="project" value="UniProtKB-KW"/>
</dbReference>
<dbReference type="PANTHER" id="PTHR44169:SF6">
    <property type="entry name" value="NADPH-DEPENDENT 1-ACYLDIHYDROXYACETONE PHOSPHATE REDUCTASE"/>
    <property type="match status" value="1"/>
</dbReference>